<dbReference type="RefSeq" id="WP_066766547.1">
    <property type="nucleotide sequence ID" value="NZ_BMIO01000004.1"/>
</dbReference>
<reference evidence="3 4" key="1">
    <citation type="journal article" date="2014" name="Int. J. Syst. Evol. Microbiol.">
        <title>Complete genome sequence of Corynebacterium casei LMG S-19264T (=DSM 44701T), isolated from a smear-ripened cheese.</title>
        <authorList>
            <consortium name="US DOE Joint Genome Institute (JGI-PGF)"/>
            <person name="Walter F."/>
            <person name="Albersmeier A."/>
            <person name="Kalinowski J."/>
            <person name="Ruckert C."/>
        </authorList>
    </citation>
    <scope>NUCLEOTIDE SEQUENCE [LARGE SCALE GENOMIC DNA]</scope>
    <source>
        <strain evidence="3 4">CGMCC 1.15358</strain>
    </source>
</reference>
<dbReference type="InterPro" id="IPR029063">
    <property type="entry name" value="SAM-dependent_MTases_sf"/>
</dbReference>
<dbReference type="GO" id="GO:0035243">
    <property type="term" value="F:protein-arginine omega-N symmetric methyltransferase activity"/>
    <property type="evidence" value="ECO:0007669"/>
    <property type="project" value="TreeGrafter"/>
</dbReference>
<evidence type="ECO:0000256" key="1">
    <source>
        <dbReference type="ARBA" id="ARBA00022603"/>
    </source>
</evidence>
<dbReference type="AlphaFoldDB" id="A0A916YE52"/>
<dbReference type="GO" id="GO:0032259">
    <property type="term" value="P:methylation"/>
    <property type="evidence" value="ECO:0007669"/>
    <property type="project" value="UniProtKB-KW"/>
</dbReference>
<proteinExistence type="predicted"/>
<dbReference type="EMBL" id="BMIO01000004">
    <property type="protein sequence ID" value="GGD41679.1"/>
    <property type="molecule type" value="Genomic_DNA"/>
</dbReference>
<evidence type="ECO:0000256" key="2">
    <source>
        <dbReference type="ARBA" id="ARBA00022679"/>
    </source>
</evidence>
<protein>
    <submittedName>
        <fullName evidence="3">ATP synthase subunit beta</fullName>
    </submittedName>
</protein>
<accession>A0A916YE52</accession>
<dbReference type="InterPro" id="IPR003788">
    <property type="entry name" value="NDUFAF7"/>
</dbReference>
<dbReference type="PANTHER" id="PTHR12049:SF7">
    <property type="entry name" value="PROTEIN ARGININE METHYLTRANSFERASE NDUFAF7, MITOCHONDRIAL"/>
    <property type="match status" value="1"/>
</dbReference>
<sequence length="359" mass="37596">MARRDLSDHFADLIRNFGPISLAQYMAEANAHYYSPRDPLGAAGDFITAPEISQMFGEMIGGWLADTRARAVAAGLPDASAAAYVELGPGRGTLARDALRVLGMTGGVPRAHLVEGSPALRGAQGDLLAGAQFHDDVSTLPDDRPLLVVANEFFDALPIRQLVRTESGWREMTVALAGDRFVPAPGDKPMDAAVPAHLRDKAEGTVVETCPAASAIMRELSERVARQGGAILAIDYGHLAPRTGSTFQAVARHERADPFEAPGTADLTAHVDFTALAEAARDGGLAVTGMSPQGAFLMALGIGQRAGALARANPANAGDVLEALKRLVDPDQMGDLFKVIALRSSAWPEGAGFAVAETA</sequence>
<dbReference type="Gene3D" id="3.40.50.12710">
    <property type="match status" value="1"/>
</dbReference>
<evidence type="ECO:0000313" key="4">
    <source>
        <dbReference type="Proteomes" id="UP000598997"/>
    </source>
</evidence>
<dbReference type="PANTHER" id="PTHR12049">
    <property type="entry name" value="PROTEIN ARGININE METHYLTRANSFERASE NDUFAF7, MITOCHONDRIAL"/>
    <property type="match status" value="1"/>
</dbReference>
<keyword evidence="4" id="KW-1185">Reference proteome</keyword>
<dbReference type="Pfam" id="PF02636">
    <property type="entry name" value="Methyltransf_28"/>
    <property type="match status" value="1"/>
</dbReference>
<comment type="caution">
    <text evidence="3">The sequence shown here is derived from an EMBL/GenBank/DDBJ whole genome shotgun (WGS) entry which is preliminary data.</text>
</comment>
<organism evidence="3 4">
    <name type="scientific">Croceicoccus pelagius</name>
    <dbReference type="NCBI Taxonomy" id="1703341"/>
    <lineage>
        <taxon>Bacteria</taxon>
        <taxon>Pseudomonadati</taxon>
        <taxon>Pseudomonadota</taxon>
        <taxon>Alphaproteobacteria</taxon>
        <taxon>Sphingomonadales</taxon>
        <taxon>Erythrobacteraceae</taxon>
        <taxon>Croceicoccus</taxon>
    </lineage>
</organism>
<name>A0A916YE52_9SPHN</name>
<gene>
    <name evidence="3" type="ORF">GCM10010989_14600</name>
</gene>
<keyword evidence="1" id="KW-0489">Methyltransferase</keyword>
<dbReference type="Proteomes" id="UP000598997">
    <property type="component" value="Unassembled WGS sequence"/>
</dbReference>
<dbReference type="InterPro" id="IPR038375">
    <property type="entry name" value="NDUFAF7_sf"/>
</dbReference>
<keyword evidence="2" id="KW-0808">Transferase</keyword>
<evidence type="ECO:0000313" key="3">
    <source>
        <dbReference type="EMBL" id="GGD41679.1"/>
    </source>
</evidence>
<dbReference type="SUPFAM" id="SSF53335">
    <property type="entry name" value="S-adenosyl-L-methionine-dependent methyltransferases"/>
    <property type="match status" value="1"/>
</dbReference>